<reference evidence="1" key="2">
    <citation type="submission" date="2020-05" db="UniProtKB">
        <authorList>
            <consortium name="EnsemblMetazoa"/>
        </authorList>
    </citation>
    <scope>IDENTIFICATION</scope>
    <source>
        <strain evidence="1">IAEA</strain>
    </source>
</reference>
<keyword evidence="2" id="KW-1185">Reference proteome</keyword>
<organism evidence="1 2">
    <name type="scientific">Glossina pallidipes</name>
    <name type="common">Tsetse fly</name>
    <dbReference type="NCBI Taxonomy" id="7398"/>
    <lineage>
        <taxon>Eukaryota</taxon>
        <taxon>Metazoa</taxon>
        <taxon>Ecdysozoa</taxon>
        <taxon>Arthropoda</taxon>
        <taxon>Hexapoda</taxon>
        <taxon>Insecta</taxon>
        <taxon>Pterygota</taxon>
        <taxon>Neoptera</taxon>
        <taxon>Endopterygota</taxon>
        <taxon>Diptera</taxon>
        <taxon>Brachycera</taxon>
        <taxon>Muscomorpha</taxon>
        <taxon>Hippoboscoidea</taxon>
        <taxon>Glossinidae</taxon>
        <taxon>Glossina</taxon>
    </lineage>
</organism>
<evidence type="ECO:0000313" key="2">
    <source>
        <dbReference type="Proteomes" id="UP000092445"/>
    </source>
</evidence>
<reference evidence="2" key="1">
    <citation type="submission" date="2014-03" db="EMBL/GenBank/DDBJ databases">
        <authorList>
            <person name="Aksoy S."/>
            <person name="Warren W."/>
            <person name="Wilson R.K."/>
        </authorList>
    </citation>
    <scope>NUCLEOTIDE SEQUENCE [LARGE SCALE GENOMIC DNA]</scope>
    <source>
        <strain evidence="2">IAEA</strain>
    </source>
</reference>
<dbReference type="EnsemblMetazoa" id="GPAI027257-RA">
    <property type="protein sequence ID" value="GPAI027257-PA"/>
    <property type="gene ID" value="GPAI027257"/>
</dbReference>
<accession>A0A1A9ZWI7</accession>
<sequence>MVRIYRTGQREELKENKNFHCLLNYLNCNLVECKVVTVNLYTRTTSSVTCHKFERISNTTLK</sequence>
<proteinExistence type="predicted"/>
<protein>
    <submittedName>
        <fullName evidence="1">Uncharacterized protein</fullName>
    </submittedName>
</protein>
<evidence type="ECO:0000313" key="1">
    <source>
        <dbReference type="EnsemblMetazoa" id="GPAI027257-PA"/>
    </source>
</evidence>
<name>A0A1A9ZWI7_GLOPL</name>
<dbReference type="AlphaFoldDB" id="A0A1A9ZWI7"/>
<dbReference type="Proteomes" id="UP000092445">
    <property type="component" value="Unassembled WGS sequence"/>
</dbReference>
<dbReference type="VEuPathDB" id="VectorBase:GPAI027257"/>